<evidence type="ECO:0000313" key="4">
    <source>
        <dbReference type="Proteomes" id="UP000050761"/>
    </source>
</evidence>
<gene>
    <name evidence="3" type="ORF">HPBE_LOCUS10956</name>
</gene>
<accession>A0A3P7Z9Q9</accession>
<evidence type="ECO:0000313" key="5">
    <source>
        <dbReference type="WBParaSite" id="HPBE_0001095501-mRNA-1"/>
    </source>
</evidence>
<accession>A0A183FSL8</accession>
<dbReference type="InterPro" id="IPR018289">
    <property type="entry name" value="MULE_transposase_dom"/>
</dbReference>
<proteinExistence type="predicted"/>
<feature type="region of interest" description="Disordered" evidence="1">
    <location>
        <begin position="214"/>
        <end position="240"/>
    </location>
</feature>
<sequence>MSHRAITANESVTNLVLEPQIAELYAESTEERFYEEQAAEEEKEEILVFLHNYGKLRRTIKRNIACHSGEAVSMLHVPDALAFHSNSAQFLQVQSSELHIYCTVETIELACRNGLGALVADGMFSMHPDVKEKNGQLYTIHGVCSDKAHMPLLHAITDRKTQATYRAIFSELEGVLARMPGGYNRELRIILDFERAAMKAAKITFPTASIEGNGAVPLDLAPRGEGGPNGERAAEVDSQP</sequence>
<protein>
    <submittedName>
        <fullName evidence="5">MULE domain-containing protein</fullName>
    </submittedName>
</protein>
<dbReference type="EMBL" id="UZAH01026936">
    <property type="protein sequence ID" value="VDO86919.1"/>
    <property type="molecule type" value="Genomic_DNA"/>
</dbReference>
<keyword evidence="4" id="KW-1185">Reference proteome</keyword>
<feature type="domain" description="MULE transposase" evidence="2">
    <location>
        <begin position="132"/>
        <end position="209"/>
    </location>
</feature>
<dbReference type="OrthoDB" id="10029846at2759"/>
<dbReference type="WBParaSite" id="HPBE_0001095501-mRNA-1">
    <property type="protein sequence ID" value="HPBE_0001095501-mRNA-1"/>
    <property type="gene ID" value="HPBE_0001095501"/>
</dbReference>
<reference evidence="5" key="2">
    <citation type="submission" date="2019-09" db="UniProtKB">
        <authorList>
            <consortium name="WormBaseParasite"/>
        </authorList>
    </citation>
    <scope>IDENTIFICATION</scope>
</reference>
<evidence type="ECO:0000256" key="1">
    <source>
        <dbReference type="SAM" id="MobiDB-lite"/>
    </source>
</evidence>
<organism evidence="4 5">
    <name type="scientific">Heligmosomoides polygyrus</name>
    <name type="common">Parasitic roundworm</name>
    <dbReference type="NCBI Taxonomy" id="6339"/>
    <lineage>
        <taxon>Eukaryota</taxon>
        <taxon>Metazoa</taxon>
        <taxon>Ecdysozoa</taxon>
        <taxon>Nematoda</taxon>
        <taxon>Chromadorea</taxon>
        <taxon>Rhabditida</taxon>
        <taxon>Rhabditina</taxon>
        <taxon>Rhabditomorpha</taxon>
        <taxon>Strongyloidea</taxon>
        <taxon>Heligmosomidae</taxon>
        <taxon>Heligmosomoides</taxon>
    </lineage>
</organism>
<dbReference type="Proteomes" id="UP000050761">
    <property type="component" value="Unassembled WGS sequence"/>
</dbReference>
<reference evidence="3 4" key="1">
    <citation type="submission" date="2018-11" db="EMBL/GenBank/DDBJ databases">
        <authorList>
            <consortium name="Pathogen Informatics"/>
        </authorList>
    </citation>
    <scope>NUCLEOTIDE SEQUENCE [LARGE SCALE GENOMIC DNA]</scope>
</reference>
<evidence type="ECO:0000313" key="3">
    <source>
        <dbReference type="EMBL" id="VDO86919.1"/>
    </source>
</evidence>
<name>A0A183FSL8_HELPZ</name>
<evidence type="ECO:0000259" key="2">
    <source>
        <dbReference type="Pfam" id="PF10551"/>
    </source>
</evidence>
<dbReference type="AlphaFoldDB" id="A0A183FSL8"/>
<dbReference type="Pfam" id="PF10551">
    <property type="entry name" value="MULE"/>
    <property type="match status" value="1"/>
</dbReference>